<dbReference type="AlphaFoldDB" id="A0A143YBC0"/>
<dbReference type="InterPro" id="IPR029491">
    <property type="entry name" value="Helicase_HTH"/>
</dbReference>
<dbReference type="STRING" id="140314.SAMN04488076_1017"/>
<name>A0A143YBC0_9LACT</name>
<feature type="domain" description="Helicase Helix-turn-helix" evidence="1">
    <location>
        <begin position="259"/>
        <end position="345"/>
    </location>
</feature>
<organism evidence="2 3">
    <name type="scientific">Trichococcus palustris</name>
    <dbReference type="NCBI Taxonomy" id="140314"/>
    <lineage>
        <taxon>Bacteria</taxon>
        <taxon>Bacillati</taxon>
        <taxon>Bacillota</taxon>
        <taxon>Bacilli</taxon>
        <taxon>Lactobacillales</taxon>
        <taxon>Carnobacteriaceae</taxon>
        <taxon>Trichococcus</taxon>
    </lineage>
</organism>
<proteinExistence type="predicted"/>
<dbReference type="OrthoDB" id="2168040at2"/>
<sequence>MNELSYTDYLFLNCFSTIQKRKEATIYYILIGKRTISTMLQCSQLDLEAYFNALSNLKYHVLQESVARLAANGYINISNENEYLLTSYGEKERDAFFEHHPSFKNKNQMTYTLVLEPIKTRVLFLLQVLSEIRHQNKRYYPIETNEKEQLWVKKLLSEQKLERSEYAKQFGKEMYVLLESFPEQEATIFTYQFEGHQHVRKTTEQIAQAMQKDEMEVKIMMQEGWLELLGKVVNAKEEFPVLSAVIQEIIQEKGLASSSAERTLQYFKQGYSLAEIVSIRKRKQSTIQDHFSELAMLYPSFPFQSFMDEEKYAYLRQLISKKARVDYREIQAALPDITFFESRLIQIASEVYYKNERRAVKN</sequence>
<protein>
    <recommendedName>
        <fullName evidence="1">Helicase Helix-turn-helix domain-containing protein</fullName>
    </recommendedName>
</protein>
<gene>
    <name evidence="2" type="ORF">Tpal_523</name>
</gene>
<evidence type="ECO:0000313" key="2">
    <source>
        <dbReference type="EMBL" id="CZQ84692.1"/>
    </source>
</evidence>
<accession>A0A143YBC0</accession>
<dbReference type="Pfam" id="PF14493">
    <property type="entry name" value="HTH_40"/>
    <property type="match status" value="1"/>
</dbReference>
<dbReference type="Proteomes" id="UP000242754">
    <property type="component" value="Unassembled WGS sequence"/>
</dbReference>
<evidence type="ECO:0000259" key="1">
    <source>
        <dbReference type="Pfam" id="PF14493"/>
    </source>
</evidence>
<dbReference type="EMBL" id="FJNE01000002">
    <property type="protein sequence ID" value="CZQ84692.1"/>
    <property type="molecule type" value="Genomic_DNA"/>
</dbReference>
<dbReference type="RefSeq" id="WP_087031011.1">
    <property type="nucleotide sequence ID" value="NZ_FJNE01000002.1"/>
</dbReference>
<keyword evidence="3" id="KW-1185">Reference proteome</keyword>
<reference evidence="2 3" key="1">
    <citation type="submission" date="2016-02" db="EMBL/GenBank/DDBJ databases">
        <authorList>
            <person name="Wen L."/>
            <person name="He K."/>
            <person name="Yang H."/>
        </authorList>
    </citation>
    <scope>NUCLEOTIDE SEQUENCE [LARGE SCALE GENOMIC DNA]</scope>
    <source>
        <strain evidence="2">Trichococcus palustris</strain>
    </source>
</reference>
<evidence type="ECO:0000313" key="3">
    <source>
        <dbReference type="Proteomes" id="UP000242754"/>
    </source>
</evidence>